<evidence type="ECO:0000256" key="1">
    <source>
        <dbReference type="SAM" id="MobiDB-lite"/>
    </source>
</evidence>
<dbReference type="Proteomes" id="UP001499854">
    <property type="component" value="Unassembled WGS sequence"/>
</dbReference>
<sequence length="406" mass="43941">MAWWRGRRRRRAEREAAQGSGTGPDTDADTDADADRTATPASEVDARQAADPDRNEPIAFAPWRELDGGVYVLLLGSLAADPGVDRILDRCAQGATWPHRERWPVDEAPEASETLRRLVAKEDPAGPEAGVFVGGIINALASLPPADAVPHLVRLADQKSGLTAGSVPAARAAIRALGMVSGELVPPALHRLASESPRAVLRKAAYTELKRRLRTLSDAPEWTADAFGLDADSRTRITVGRDHTAEVEVRPGGRVQVVYRDATGRALAGKPTAATLDPAAMSSVADLANNLRRAVRAAKTRLATAQQEGREIPVTDWEEHYIAHPIMGPLARTLLWEVRRDQEWRAGLPRLVEARWSLVAPGRVRLVLGDGDVLRVVAPFSLTGPDAKHWSKALGRAKVHPVFPQI</sequence>
<dbReference type="EMBL" id="BAAAQM010000016">
    <property type="protein sequence ID" value="GAA1970513.1"/>
    <property type="molecule type" value="Genomic_DNA"/>
</dbReference>
<dbReference type="Pfam" id="PF13569">
    <property type="entry name" value="DUF4132"/>
    <property type="match status" value="1"/>
</dbReference>
<reference evidence="4" key="1">
    <citation type="journal article" date="2019" name="Int. J. Syst. Evol. Microbiol.">
        <title>The Global Catalogue of Microorganisms (GCM) 10K type strain sequencing project: providing services to taxonomists for standard genome sequencing and annotation.</title>
        <authorList>
            <consortium name="The Broad Institute Genomics Platform"/>
            <consortium name="The Broad Institute Genome Sequencing Center for Infectious Disease"/>
            <person name="Wu L."/>
            <person name="Ma J."/>
        </authorList>
    </citation>
    <scope>NUCLEOTIDE SEQUENCE [LARGE SCALE GENOMIC DNA]</scope>
    <source>
        <strain evidence="4">JCM 16013</strain>
    </source>
</reference>
<dbReference type="InterPro" id="IPR025406">
    <property type="entry name" value="DUF4132"/>
</dbReference>
<feature type="domain" description="DUF4132" evidence="2">
    <location>
        <begin position="264"/>
        <end position="406"/>
    </location>
</feature>
<name>A0ABP5D150_9ACTN</name>
<evidence type="ECO:0000313" key="3">
    <source>
        <dbReference type="EMBL" id="GAA1970513.1"/>
    </source>
</evidence>
<evidence type="ECO:0000259" key="2">
    <source>
        <dbReference type="Pfam" id="PF13569"/>
    </source>
</evidence>
<keyword evidence="4" id="KW-1185">Reference proteome</keyword>
<gene>
    <name evidence="3" type="ORF">GCM10009838_32010</name>
</gene>
<feature type="compositionally biased region" description="Basic residues" evidence="1">
    <location>
        <begin position="1"/>
        <end position="11"/>
    </location>
</feature>
<evidence type="ECO:0000313" key="4">
    <source>
        <dbReference type="Proteomes" id="UP001499854"/>
    </source>
</evidence>
<accession>A0ABP5D150</accession>
<proteinExistence type="predicted"/>
<dbReference type="RefSeq" id="WP_344657808.1">
    <property type="nucleotide sequence ID" value="NZ_BAAAQM010000016.1"/>
</dbReference>
<comment type="caution">
    <text evidence="3">The sequence shown here is derived from an EMBL/GenBank/DDBJ whole genome shotgun (WGS) entry which is preliminary data.</text>
</comment>
<feature type="region of interest" description="Disordered" evidence="1">
    <location>
        <begin position="1"/>
        <end position="55"/>
    </location>
</feature>
<feature type="compositionally biased region" description="Basic and acidic residues" evidence="1">
    <location>
        <begin position="44"/>
        <end position="55"/>
    </location>
</feature>
<protein>
    <recommendedName>
        <fullName evidence="2">DUF4132 domain-containing protein</fullName>
    </recommendedName>
</protein>
<organism evidence="3 4">
    <name type="scientific">Catenulispora subtropica</name>
    <dbReference type="NCBI Taxonomy" id="450798"/>
    <lineage>
        <taxon>Bacteria</taxon>
        <taxon>Bacillati</taxon>
        <taxon>Actinomycetota</taxon>
        <taxon>Actinomycetes</taxon>
        <taxon>Catenulisporales</taxon>
        <taxon>Catenulisporaceae</taxon>
        <taxon>Catenulispora</taxon>
    </lineage>
</organism>